<keyword evidence="3" id="KW-0067">ATP-binding</keyword>
<feature type="domain" description="Protein kinase" evidence="4">
    <location>
        <begin position="246"/>
        <end position="454"/>
    </location>
</feature>
<evidence type="ECO:0000256" key="1">
    <source>
        <dbReference type="ARBA" id="ARBA00004236"/>
    </source>
</evidence>
<dbReference type="Pfam" id="PF00069">
    <property type="entry name" value="Pkinase"/>
    <property type="match status" value="1"/>
</dbReference>
<gene>
    <name evidence="5" type="ORF">V6N12_022311</name>
</gene>
<reference evidence="5 6" key="1">
    <citation type="journal article" date="2024" name="G3 (Bethesda)">
        <title>Genome assembly of Hibiscus sabdariffa L. provides insights into metabolisms of medicinal natural products.</title>
        <authorList>
            <person name="Kim T."/>
        </authorList>
    </citation>
    <scope>NUCLEOTIDE SEQUENCE [LARGE SCALE GENOMIC DNA]</scope>
    <source>
        <strain evidence="5">TK-2024</strain>
        <tissue evidence="5">Old leaves</tissue>
    </source>
</reference>
<organism evidence="5 6">
    <name type="scientific">Hibiscus sabdariffa</name>
    <name type="common">roselle</name>
    <dbReference type="NCBI Taxonomy" id="183260"/>
    <lineage>
        <taxon>Eukaryota</taxon>
        <taxon>Viridiplantae</taxon>
        <taxon>Streptophyta</taxon>
        <taxon>Embryophyta</taxon>
        <taxon>Tracheophyta</taxon>
        <taxon>Spermatophyta</taxon>
        <taxon>Magnoliopsida</taxon>
        <taxon>eudicotyledons</taxon>
        <taxon>Gunneridae</taxon>
        <taxon>Pentapetalae</taxon>
        <taxon>rosids</taxon>
        <taxon>malvids</taxon>
        <taxon>Malvales</taxon>
        <taxon>Malvaceae</taxon>
        <taxon>Malvoideae</taxon>
        <taxon>Hibiscus</taxon>
    </lineage>
</organism>
<keyword evidence="6" id="KW-1185">Reference proteome</keyword>
<dbReference type="PROSITE" id="PS00107">
    <property type="entry name" value="PROTEIN_KINASE_ATP"/>
    <property type="match status" value="1"/>
</dbReference>
<feature type="domain" description="Protein kinase" evidence="4">
    <location>
        <begin position="1"/>
        <end position="128"/>
    </location>
</feature>
<keyword evidence="3" id="KW-0547">Nucleotide-binding</keyword>
<protein>
    <recommendedName>
        <fullName evidence="4">Protein kinase domain-containing protein</fullName>
    </recommendedName>
</protein>
<evidence type="ECO:0000313" key="5">
    <source>
        <dbReference type="EMBL" id="KAK8587838.1"/>
    </source>
</evidence>
<dbReference type="PANTHER" id="PTHR45621">
    <property type="entry name" value="OS01G0588500 PROTEIN-RELATED"/>
    <property type="match status" value="1"/>
</dbReference>
<dbReference type="Gene3D" id="1.10.510.10">
    <property type="entry name" value="Transferase(Phosphotransferase) domain 1"/>
    <property type="match status" value="3"/>
</dbReference>
<dbReference type="PROSITE" id="PS50011">
    <property type="entry name" value="PROTEIN_KINASE_DOM"/>
    <property type="match status" value="2"/>
</dbReference>
<sequence length="454" mass="51638">MTVTEFYYSFTCDQLIGTIGYLDPEYIRTRHLSYRSDVWSFGVVLYEILSGRRAIEANCPISEQILVRWVKQFPADHIGFIMDPRLENQYSIGAACEIARLADACLSTRPQERPKMSEVAERLEHIIQVSEEEIESYPEENSGTAVKWIEDTESRPRKLWDMLKEIDSLISQTEFVMFKFLLKEANDIGDCSVKDEIDKFRSKEQPSFKSSCSAASPHSISELEEAKALNLRVFSFSELRKATRNFNPELRIGEGGFGSVYKGKIKPANGKGEPLVVAIKKLNMDSFRGRTEWLAEIKFLGVVEHPNVIKLVGLCIVDGVKGLQRLLVYEFMHNKSLEDRLFNQAFPPLPWKTRLQIILGMAQALAYLHEGFKLQFPANDERFESIMDPRLGNQYSIGAAREIAKLANTCLSTCPKQRPKMSEVVERLEHIIHVSEEGNADAEASEIKEAPDTK</sequence>
<evidence type="ECO:0000256" key="2">
    <source>
        <dbReference type="ARBA" id="ARBA00022475"/>
    </source>
</evidence>
<dbReference type="InterPro" id="IPR011009">
    <property type="entry name" value="Kinase-like_dom_sf"/>
</dbReference>
<comment type="subcellular location">
    <subcellularLocation>
        <location evidence="1">Cell membrane</location>
    </subcellularLocation>
</comment>
<dbReference type="EMBL" id="JBBPBM010000004">
    <property type="protein sequence ID" value="KAK8587838.1"/>
    <property type="molecule type" value="Genomic_DNA"/>
</dbReference>
<evidence type="ECO:0000313" key="6">
    <source>
        <dbReference type="Proteomes" id="UP001472677"/>
    </source>
</evidence>
<dbReference type="Proteomes" id="UP001472677">
    <property type="component" value="Unassembled WGS sequence"/>
</dbReference>
<proteinExistence type="predicted"/>
<dbReference type="Pfam" id="PF07714">
    <property type="entry name" value="PK_Tyr_Ser-Thr"/>
    <property type="match status" value="1"/>
</dbReference>
<dbReference type="InterPro" id="IPR000719">
    <property type="entry name" value="Prot_kinase_dom"/>
</dbReference>
<dbReference type="InterPro" id="IPR050823">
    <property type="entry name" value="Plant_Ser_Thr_Prot_Kinase"/>
</dbReference>
<dbReference type="InterPro" id="IPR001245">
    <property type="entry name" value="Ser-Thr/Tyr_kinase_cat_dom"/>
</dbReference>
<evidence type="ECO:0000259" key="4">
    <source>
        <dbReference type="PROSITE" id="PS50011"/>
    </source>
</evidence>
<dbReference type="InterPro" id="IPR017441">
    <property type="entry name" value="Protein_kinase_ATP_BS"/>
</dbReference>
<comment type="caution">
    <text evidence="5">The sequence shown here is derived from an EMBL/GenBank/DDBJ whole genome shotgun (WGS) entry which is preliminary data.</text>
</comment>
<keyword evidence="2" id="KW-1003">Cell membrane</keyword>
<dbReference type="SUPFAM" id="SSF56112">
    <property type="entry name" value="Protein kinase-like (PK-like)"/>
    <property type="match status" value="2"/>
</dbReference>
<name>A0ABR2FUB7_9ROSI</name>
<feature type="binding site" evidence="3">
    <location>
        <position position="281"/>
    </location>
    <ligand>
        <name>ATP</name>
        <dbReference type="ChEBI" id="CHEBI:30616"/>
    </ligand>
</feature>
<accession>A0ABR2FUB7</accession>
<evidence type="ECO:0000256" key="3">
    <source>
        <dbReference type="PROSITE-ProRule" id="PRU10141"/>
    </source>
</evidence>
<keyword evidence="2" id="KW-0472">Membrane</keyword>
<dbReference type="Gene3D" id="3.30.200.20">
    <property type="entry name" value="Phosphorylase Kinase, domain 1"/>
    <property type="match status" value="1"/>
</dbReference>